<dbReference type="Proteomes" id="UP001139981">
    <property type="component" value="Unassembled WGS sequence"/>
</dbReference>
<comment type="caution">
    <text evidence="1">The sequence shown here is derived from an EMBL/GenBank/DDBJ whole genome shotgun (WGS) entry which is preliminary data.</text>
</comment>
<keyword evidence="2" id="KW-1185">Reference proteome</keyword>
<evidence type="ECO:0000313" key="1">
    <source>
        <dbReference type="EMBL" id="KAJ2897580.1"/>
    </source>
</evidence>
<organism evidence="1 2">
    <name type="scientific">Coemansia aciculifera</name>
    <dbReference type="NCBI Taxonomy" id="417176"/>
    <lineage>
        <taxon>Eukaryota</taxon>
        <taxon>Fungi</taxon>
        <taxon>Fungi incertae sedis</taxon>
        <taxon>Zoopagomycota</taxon>
        <taxon>Kickxellomycotina</taxon>
        <taxon>Kickxellomycetes</taxon>
        <taxon>Kickxellales</taxon>
        <taxon>Kickxellaceae</taxon>
        <taxon>Coemansia</taxon>
    </lineage>
</organism>
<keyword evidence="1" id="KW-0808">Transferase</keyword>
<sequence>MADEHTIISSASPPTLSQLLSFSHQNQQVNQFTAAPVDDDDTIPGVVWHAKPTAAAAAAGPSRELDRRSETDPGAAAATLHTIKRPRTEVLEVASGGVSDNGGRYQRPPAPLASSRGGRLQRASESRSSYMSTVDDGAQTEADDDDDDFVVQPAAVNQTTSTLSAASSMEAESAAAAEEVIESSGSTCPICFEGWTNNGRHKLVALKCGHLFGRSCIRKWLLSKPQNNQQQQQRVEKKRCPDCKQPATTRDIRTIFARSLTAIDGAQVEELRAEKYRLECDLSALKGEAAEHMMRHHQMMNEVKRLRGQLDAAFENTERLRLENTSLACRIVELAGGGDDDPDHERRAYVPQLRLRATVAVAGDAGQSSRVLAVDPFSAVIYASHSHAAKQRHTMAAIDVGGNFNCTPPLLIEPALHTQEIRGAQVSPHRSSRFLLTASHDQTAVLTALGANGSRVAPNLAARLKLNASAWSCAWDPHDPNRCYVGTASSTVKAFDLRYPTQPLHTWAGMQDRASLTAGGLADLETGYSQIHSIAAFCNSGSDDQGQQRSRLVVANSHHVYALPAEPGLPWTQLTQQQADGQPRRSCYSLSHDAHLGCVAASFRTTTAAGLPSTVHDLYAASFGQEDGAQLDWRLLQRIPTQSPQNKLARSAVFSFIPPSQQQLGMRRREGLFCAVLEATRSVNVWPVAANAAEEEPREPIALTDVQGPENIVDVQGWQWGSGGDNDGDEEGEDGPATTLLASLTDSTIRLYDVR</sequence>
<proteinExistence type="predicted"/>
<gene>
    <name evidence="1" type="primary">RFWD3</name>
    <name evidence="1" type="ORF">IWW38_001674</name>
</gene>
<accession>A0ACC1M5P5</accession>
<name>A0ACC1M5P5_9FUNG</name>
<dbReference type="EMBL" id="JANBVB010000109">
    <property type="protein sequence ID" value="KAJ2897580.1"/>
    <property type="molecule type" value="Genomic_DNA"/>
</dbReference>
<reference evidence="1" key="1">
    <citation type="submission" date="2022-07" db="EMBL/GenBank/DDBJ databases">
        <title>Phylogenomic reconstructions and comparative analyses of Kickxellomycotina fungi.</title>
        <authorList>
            <person name="Reynolds N.K."/>
            <person name="Stajich J.E."/>
            <person name="Barry K."/>
            <person name="Grigoriev I.V."/>
            <person name="Crous P."/>
            <person name="Smith M.E."/>
        </authorList>
    </citation>
    <scope>NUCLEOTIDE SEQUENCE</scope>
    <source>
        <strain evidence="1">CBS 190363</strain>
    </source>
</reference>
<keyword evidence="1" id="KW-0012">Acyltransferase</keyword>
<protein>
    <submittedName>
        <fullName evidence="1">RING finger and WD repeat domain-containing protein 3</fullName>
        <ecNumber evidence="1">2.3.2.27</ecNumber>
    </submittedName>
</protein>
<dbReference type="EC" id="2.3.2.27" evidence="1"/>
<evidence type="ECO:0000313" key="2">
    <source>
        <dbReference type="Proteomes" id="UP001139981"/>
    </source>
</evidence>